<dbReference type="AlphaFoldDB" id="A0A3P1WU93"/>
<evidence type="ECO:0000256" key="2">
    <source>
        <dbReference type="ARBA" id="ARBA00022679"/>
    </source>
</evidence>
<dbReference type="InterPro" id="IPR010994">
    <property type="entry name" value="RuvA_2-like"/>
</dbReference>
<keyword evidence="4" id="KW-0547">Nucleotide-binding</keyword>
<organism evidence="7 8">
    <name type="scientific">Arachnia propionica</name>
    <dbReference type="NCBI Taxonomy" id="1750"/>
    <lineage>
        <taxon>Bacteria</taxon>
        <taxon>Bacillati</taxon>
        <taxon>Actinomycetota</taxon>
        <taxon>Actinomycetes</taxon>
        <taxon>Propionibacteriales</taxon>
        <taxon>Propionibacteriaceae</taxon>
        <taxon>Arachnia</taxon>
    </lineage>
</organism>
<dbReference type="InterPro" id="IPR036888">
    <property type="entry name" value="DNA_integrity_DisA_N_sf"/>
</dbReference>
<dbReference type="PANTHER" id="PTHR34185">
    <property type="entry name" value="DIADENYLATE CYCLASE"/>
    <property type="match status" value="1"/>
</dbReference>
<keyword evidence="2" id="KW-0808">Transferase</keyword>
<dbReference type="Gene3D" id="1.10.150.20">
    <property type="entry name" value="5' to 3' exonuclease, C-terminal subdomain"/>
    <property type="match status" value="1"/>
</dbReference>
<evidence type="ECO:0000256" key="3">
    <source>
        <dbReference type="ARBA" id="ARBA00022695"/>
    </source>
</evidence>
<dbReference type="PANTHER" id="PTHR34185:SF3">
    <property type="entry name" value="DNA INTEGRITY SCANNING PROTEIN DISA"/>
    <property type="match status" value="1"/>
</dbReference>
<dbReference type="Gene3D" id="1.20.1260.110">
    <property type="entry name" value="DNA integrity scanning linker region"/>
    <property type="match status" value="1"/>
</dbReference>
<dbReference type="PROSITE" id="PS51794">
    <property type="entry name" value="DAC"/>
    <property type="match status" value="1"/>
</dbReference>
<evidence type="ECO:0000256" key="5">
    <source>
        <dbReference type="ARBA" id="ARBA00022840"/>
    </source>
</evidence>
<dbReference type="Pfam" id="PF02457">
    <property type="entry name" value="DAC"/>
    <property type="match status" value="1"/>
</dbReference>
<evidence type="ECO:0000256" key="1">
    <source>
        <dbReference type="ARBA" id="ARBA00000877"/>
    </source>
</evidence>
<dbReference type="GO" id="GO:0106408">
    <property type="term" value="F:diadenylate cyclase activity"/>
    <property type="evidence" value="ECO:0007669"/>
    <property type="project" value="UniProtKB-EC"/>
</dbReference>
<name>A0A3P1WU93_9ACTN</name>
<dbReference type="InterPro" id="IPR038331">
    <property type="entry name" value="DisA_sf"/>
</dbReference>
<dbReference type="InterPro" id="IPR003390">
    <property type="entry name" value="DNA_integrity_scan_DisA_N"/>
</dbReference>
<comment type="caution">
    <text evidence="7">The sequence shown here is derived from an EMBL/GenBank/DDBJ whole genome shotgun (WGS) entry which is preliminary data.</text>
</comment>
<dbReference type="NCBIfam" id="NF010009">
    <property type="entry name" value="PRK13482.1"/>
    <property type="match status" value="1"/>
</dbReference>
<dbReference type="OrthoDB" id="41841at2"/>
<dbReference type="SUPFAM" id="SSF143597">
    <property type="entry name" value="YojJ-like"/>
    <property type="match status" value="1"/>
</dbReference>
<dbReference type="InterPro" id="IPR018906">
    <property type="entry name" value="DNA_integrity_scan_DisA_link"/>
</dbReference>
<keyword evidence="5" id="KW-0067">ATP-binding</keyword>
<evidence type="ECO:0000313" key="7">
    <source>
        <dbReference type="EMBL" id="RRD48960.1"/>
    </source>
</evidence>
<dbReference type="Gene3D" id="3.40.1700.10">
    <property type="entry name" value="DNA integrity scanning protein, DisA, N-terminal domain"/>
    <property type="match status" value="1"/>
</dbReference>
<accession>A0A3P1WU93</accession>
<proteinExistence type="predicted"/>
<comment type="catalytic activity">
    <reaction evidence="1">
        <text>2 ATP = 3',3'-c-di-AMP + 2 diphosphate</text>
        <dbReference type="Rhea" id="RHEA:35655"/>
        <dbReference type="ChEBI" id="CHEBI:30616"/>
        <dbReference type="ChEBI" id="CHEBI:33019"/>
        <dbReference type="ChEBI" id="CHEBI:71500"/>
        <dbReference type="EC" id="2.7.7.85"/>
    </reaction>
</comment>
<dbReference type="Proteomes" id="UP000280935">
    <property type="component" value="Unassembled WGS sequence"/>
</dbReference>
<dbReference type="InterPro" id="IPR050338">
    <property type="entry name" value="DisA"/>
</dbReference>
<dbReference type="Pfam" id="PF10635">
    <property type="entry name" value="DisA-linker"/>
    <property type="match status" value="1"/>
</dbReference>
<protein>
    <submittedName>
        <fullName evidence="7">DNA integrity scanning protein DisA</fullName>
    </submittedName>
</protein>
<dbReference type="EMBL" id="RQYT01000025">
    <property type="protein sequence ID" value="RRD48960.1"/>
    <property type="molecule type" value="Genomic_DNA"/>
</dbReference>
<dbReference type="GO" id="GO:0004016">
    <property type="term" value="F:adenylate cyclase activity"/>
    <property type="evidence" value="ECO:0007669"/>
    <property type="project" value="TreeGrafter"/>
</dbReference>
<evidence type="ECO:0000259" key="6">
    <source>
        <dbReference type="PROSITE" id="PS51794"/>
    </source>
</evidence>
<dbReference type="GO" id="GO:0005524">
    <property type="term" value="F:ATP binding"/>
    <property type="evidence" value="ECO:0007669"/>
    <property type="project" value="UniProtKB-KW"/>
</dbReference>
<reference evidence="7 8" key="1">
    <citation type="submission" date="2018-11" db="EMBL/GenBank/DDBJ databases">
        <title>Genomes From Bacteria Associated with the Canine Oral Cavity: a Test Case for Automated Genome-Based Taxonomic Assignment.</title>
        <authorList>
            <person name="Coil D.A."/>
            <person name="Jospin G."/>
            <person name="Darling A.E."/>
            <person name="Wallis C."/>
            <person name="Davis I.J."/>
            <person name="Harris S."/>
            <person name="Eisen J.A."/>
            <person name="Holcombe L.J."/>
            <person name="O'Flynn C."/>
        </authorList>
    </citation>
    <scope>NUCLEOTIDE SEQUENCE [LARGE SCALE GENOMIC DNA]</scope>
    <source>
        <strain evidence="7 8">OH2822_COT-296</strain>
    </source>
</reference>
<gene>
    <name evidence="7" type="primary">disA</name>
    <name evidence="7" type="ORF">EII35_10155</name>
</gene>
<dbReference type="SUPFAM" id="SSF47781">
    <property type="entry name" value="RuvA domain 2-like"/>
    <property type="match status" value="1"/>
</dbReference>
<evidence type="ECO:0000313" key="8">
    <source>
        <dbReference type="Proteomes" id="UP000280935"/>
    </source>
</evidence>
<feature type="domain" description="DAC" evidence="6">
    <location>
        <begin position="8"/>
        <end position="146"/>
    </location>
</feature>
<keyword evidence="3" id="KW-0548">Nucleotidyltransferase</keyword>
<evidence type="ECO:0000256" key="4">
    <source>
        <dbReference type="ARBA" id="ARBA00022741"/>
    </source>
</evidence>
<sequence length="358" mass="38943">MKETAVKWERLRQYQRHLAPGTPLRAGLDRILHGRTGALVVLGNNAKVQQVSTGGFQLGVEFTPQALRELAKMDGAIILSNDLNRIVAAGVHLVPAGELPTAETGTRHRSADRTAQAAGVPVVTVSASMSTISLFLDGHRHVLESSSQMISRANQTLATLSRFVTRLDDVLHQFNALEVGAQVTIRDLVQVAQRLEMTKRLSSETQFLIDILGVEGRLVSLQHAELVTEFNGLPAQLAEDYAHNLAEPERFTFEPLANFSTEELLSTQLVAERMGFGANAYLETPLTTRGSRLLGSVGRLPAGTVSKLVNQFSLQELFGASVAELLQIEGIGSARARQIRDALARITETAFSRPPLRS</sequence>